<dbReference type="Gene3D" id="3.40.50.300">
    <property type="entry name" value="P-loop containing nucleotide triphosphate hydrolases"/>
    <property type="match status" value="1"/>
</dbReference>
<dbReference type="Pfam" id="PF06745">
    <property type="entry name" value="ATPase"/>
    <property type="match status" value="1"/>
</dbReference>
<evidence type="ECO:0000313" key="3">
    <source>
        <dbReference type="Proteomes" id="UP000244890"/>
    </source>
</evidence>
<dbReference type="InterPro" id="IPR014774">
    <property type="entry name" value="KaiC-like_dom"/>
</dbReference>
<name>A0A2U8FBX8_9HELI</name>
<dbReference type="InterPro" id="IPR027417">
    <property type="entry name" value="P-loop_NTPase"/>
</dbReference>
<dbReference type="AlphaFoldDB" id="A0A2U8FBX8"/>
<feature type="domain" description="KaiC-like" evidence="1">
    <location>
        <begin position="148"/>
        <end position="191"/>
    </location>
</feature>
<proteinExistence type="predicted"/>
<sequence>MEAMILKSMLHYQDDFFEFLEIVTQNCFSKKGLDILEKMIPLKEKEALSIQTLLCSLDENFKQSDYFLNFLSTEPNPNYLNFTQNFIFESKIKKQRLLADKLKNASNDNVLLDLSMLQQQLEIHSNDLKTEKEWIEELKDKVKMPQYPTKIDFLDSCFNGGFTLGQLMLISGDAEAGKTMLGLQILENLAKTTKVGFFCFEFMIENHLYRKQKQTSSSDNIIIVNEGFDIYEVVANIKRMYKKGAKFFLIDSQMRLTTPQTRSMEEEESLKFSTLARLCHTLKIFVILIVQTAKGDKDNPMGSKKGGHEASITIRIEKIPEQKGENTDFNENERIIIVKKNKQTGKHFKEKVFFNPKTLTFSKEQQQEPLEVFFEDSKKTMIIDTPKI</sequence>
<protein>
    <recommendedName>
        <fullName evidence="1">KaiC-like domain-containing protein</fullName>
    </recommendedName>
</protein>
<dbReference type="RefSeq" id="WP_108910616.1">
    <property type="nucleotide sequence ID" value="NZ_CP021886.1"/>
</dbReference>
<dbReference type="OrthoDB" id="5318038at2"/>
<evidence type="ECO:0000313" key="2">
    <source>
        <dbReference type="EMBL" id="AWI33732.1"/>
    </source>
</evidence>
<evidence type="ECO:0000259" key="1">
    <source>
        <dbReference type="Pfam" id="PF06745"/>
    </source>
</evidence>
<dbReference type="KEGG" id="had:CDV25_02375"/>
<reference evidence="2 3" key="1">
    <citation type="submission" date="2017-06" db="EMBL/GenBank/DDBJ databases">
        <title>Complete genome of Helicobacter apodemus.</title>
        <authorList>
            <person name="Cho S."/>
        </authorList>
    </citation>
    <scope>NUCLEOTIDE SEQUENCE [LARGE SCALE GENOMIC DNA]</scope>
    <source>
        <strain evidence="3">SNUVETPUB-15-01</strain>
    </source>
</reference>
<accession>A0A2U8FBX8</accession>
<dbReference type="EMBL" id="CP021886">
    <property type="protein sequence ID" value="AWI33732.1"/>
    <property type="molecule type" value="Genomic_DNA"/>
</dbReference>
<organism evidence="2 3">
    <name type="scientific">Helicobacter apodemus</name>
    <dbReference type="NCBI Taxonomy" id="135569"/>
    <lineage>
        <taxon>Bacteria</taxon>
        <taxon>Pseudomonadati</taxon>
        <taxon>Campylobacterota</taxon>
        <taxon>Epsilonproteobacteria</taxon>
        <taxon>Campylobacterales</taxon>
        <taxon>Helicobacteraceae</taxon>
        <taxon>Helicobacter</taxon>
    </lineage>
</organism>
<dbReference type="SUPFAM" id="SSF52540">
    <property type="entry name" value="P-loop containing nucleoside triphosphate hydrolases"/>
    <property type="match status" value="1"/>
</dbReference>
<gene>
    <name evidence="2" type="ORF">CDV25_02375</name>
</gene>
<dbReference type="Proteomes" id="UP000244890">
    <property type="component" value="Chromosome"/>
</dbReference>